<gene>
    <name evidence="1" type="ORF">JOF56_006659</name>
</gene>
<evidence type="ECO:0000313" key="1">
    <source>
        <dbReference type="EMBL" id="MBP2326274.1"/>
    </source>
</evidence>
<comment type="caution">
    <text evidence="1">The sequence shown here is derived from an EMBL/GenBank/DDBJ whole genome shotgun (WGS) entry which is preliminary data.</text>
</comment>
<dbReference type="Proteomes" id="UP001519332">
    <property type="component" value="Unassembled WGS sequence"/>
</dbReference>
<dbReference type="EMBL" id="JAGINW010000001">
    <property type="protein sequence ID" value="MBP2326274.1"/>
    <property type="molecule type" value="Genomic_DNA"/>
</dbReference>
<sequence>MINVDAAKGFRRPHSVRRCPVCRYRPDDPYEHEDMQADLTVVWWIIAHGRIRRARYCYQCAPKTVFASIDCVHCGDGPLVVLKSPTQPAGAYALVRIGLTSSGWICTPAGEWVCAHCQTGR</sequence>
<organism evidence="1 2">
    <name type="scientific">Kibdelosporangium banguiense</name>
    <dbReference type="NCBI Taxonomy" id="1365924"/>
    <lineage>
        <taxon>Bacteria</taxon>
        <taxon>Bacillati</taxon>
        <taxon>Actinomycetota</taxon>
        <taxon>Actinomycetes</taxon>
        <taxon>Pseudonocardiales</taxon>
        <taxon>Pseudonocardiaceae</taxon>
        <taxon>Kibdelosporangium</taxon>
    </lineage>
</organism>
<proteinExistence type="predicted"/>
<keyword evidence="2" id="KW-1185">Reference proteome</keyword>
<protein>
    <submittedName>
        <fullName evidence="1">Uncharacterized protein</fullName>
    </submittedName>
</protein>
<reference evidence="1 2" key="1">
    <citation type="submission" date="2021-03" db="EMBL/GenBank/DDBJ databases">
        <title>Sequencing the genomes of 1000 actinobacteria strains.</title>
        <authorList>
            <person name="Klenk H.-P."/>
        </authorList>
    </citation>
    <scope>NUCLEOTIDE SEQUENCE [LARGE SCALE GENOMIC DNA]</scope>
    <source>
        <strain evidence="1 2">DSM 46670</strain>
    </source>
</reference>
<evidence type="ECO:0000313" key="2">
    <source>
        <dbReference type="Proteomes" id="UP001519332"/>
    </source>
</evidence>
<accession>A0ABS4TQM0</accession>
<name>A0ABS4TQM0_9PSEU</name>